<evidence type="ECO:0000313" key="8">
    <source>
        <dbReference type="EMBL" id="KAL0097012.1"/>
    </source>
</evidence>
<protein>
    <submittedName>
        <fullName evidence="8">Acyl-CoA dehydrogenase/oxidase</fullName>
    </submittedName>
</protein>
<dbReference type="InterPro" id="IPR036400">
    <property type="entry name" value="Cyt_B5-like_heme/steroid_sf"/>
</dbReference>
<comment type="similarity">
    <text evidence="2">Belongs to the acyl-CoA dehydrogenase family.</text>
</comment>
<keyword evidence="9" id="KW-1185">Reference proteome</keyword>
<evidence type="ECO:0000256" key="5">
    <source>
        <dbReference type="ARBA" id="ARBA00023002"/>
    </source>
</evidence>
<reference evidence="8 9" key="1">
    <citation type="submission" date="2024-04" db="EMBL/GenBank/DDBJ databases">
        <title>Symmetric and asymmetric DNA N6-adenine methylation regulates different biological responses in Mucorales.</title>
        <authorList>
            <consortium name="Lawrence Berkeley National Laboratory"/>
            <person name="Lax C."/>
            <person name="Mondo S.J."/>
            <person name="Osorio-Concepcion M."/>
            <person name="Muszewska A."/>
            <person name="Corrochano-Luque M."/>
            <person name="Gutierrez G."/>
            <person name="Riley R."/>
            <person name="Lipzen A."/>
            <person name="Guo J."/>
            <person name="Hundley H."/>
            <person name="Amirebrahimi M."/>
            <person name="Ng V."/>
            <person name="Lorenzo-Gutierrez D."/>
            <person name="Binder U."/>
            <person name="Yang J."/>
            <person name="Song Y."/>
            <person name="Canovas D."/>
            <person name="Navarro E."/>
            <person name="Freitag M."/>
            <person name="Gabaldon T."/>
            <person name="Grigoriev I.V."/>
            <person name="Corrochano L.M."/>
            <person name="Nicolas F.E."/>
            <person name="Garre V."/>
        </authorList>
    </citation>
    <scope>NUCLEOTIDE SEQUENCE [LARGE SCALE GENOMIC DNA]</scope>
    <source>
        <strain evidence="8 9">L51</strain>
    </source>
</reference>
<dbReference type="InterPro" id="IPR036250">
    <property type="entry name" value="AcylCo_DH-like_C"/>
</dbReference>
<dbReference type="PROSITE" id="PS50255">
    <property type="entry name" value="CYTOCHROME_B5_2"/>
    <property type="match status" value="1"/>
</dbReference>
<dbReference type="EMBL" id="JBCLYO010000001">
    <property type="protein sequence ID" value="KAL0097012.1"/>
    <property type="molecule type" value="Genomic_DNA"/>
</dbReference>
<organism evidence="8 9">
    <name type="scientific">Phycomyces blakesleeanus</name>
    <dbReference type="NCBI Taxonomy" id="4837"/>
    <lineage>
        <taxon>Eukaryota</taxon>
        <taxon>Fungi</taxon>
        <taxon>Fungi incertae sedis</taxon>
        <taxon>Mucoromycota</taxon>
        <taxon>Mucoromycotina</taxon>
        <taxon>Mucoromycetes</taxon>
        <taxon>Mucorales</taxon>
        <taxon>Phycomycetaceae</taxon>
        <taxon>Phycomyces</taxon>
    </lineage>
</organism>
<dbReference type="Gene3D" id="1.20.140.10">
    <property type="entry name" value="Butyryl-CoA Dehydrogenase, subunit A, domain 3"/>
    <property type="match status" value="1"/>
</dbReference>
<keyword evidence="5" id="KW-0560">Oxidoreductase</keyword>
<dbReference type="CDD" id="cd00567">
    <property type="entry name" value="ACAD"/>
    <property type="match status" value="1"/>
</dbReference>
<dbReference type="InterPro" id="IPR050741">
    <property type="entry name" value="Acyl-CoA_dehydrogenase"/>
</dbReference>
<dbReference type="Pfam" id="PF00441">
    <property type="entry name" value="Acyl-CoA_dh_1"/>
    <property type="match status" value="1"/>
</dbReference>
<dbReference type="Pfam" id="PF02770">
    <property type="entry name" value="Acyl-CoA_dh_M"/>
    <property type="match status" value="1"/>
</dbReference>
<evidence type="ECO:0000313" key="9">
    <source>
        <dbReference type="Proteomes" id="UP001448207"/>
    </source>
</evidence>
<keyword evidence="4" id="KW-0274">FAD</keyword>
<dbReference type="PANTHER" id="PTHR48083">
    <property type="entry name" value="MEDIUM-CHAIN SPECIFIC ACYL-COA DEHYDROGENASE, MITOCHONDRIAL-RELATED"/>
    <property type="match status" value="1"/>
</dbReference>
<sequence>MWGVYKNHMQYPFPLFLLHFLSLPPTLLMAQLKTFTREEVAKHNTEKDCWIIIDGSVFDVTRFAPMHPGGGQLLIEFGGKDVTDEFYGLHKHEVITKYTPRLKIGSIVDEKSAIAEANASYISKVPYAESSYLMGLKSPYYNESHTRFLTSIRQTYESIKDESILFEDQGKAPSAEVYNLLGQEGILASQIGPGPWLKGLKLPGGVKPEEFNYFHELIAHQETARMGTPGYSDGISSGYSIGLPPVLYFGSPALKAKVVPEVLLGKKRICLAITEPYAGSDVARIRTTAKRTADGKHFIVNGVKKWITNGTACDYFTTAVVTEKGITMLFIERNENLETKAIKTSTSPAAGTAYITYENVKVPVENILGKEGQGFQVIMFNFNHERWYICGAMTGASRAVIEECFKWANQRKVFGKRLIDQPVIRNKLAGMISQLEAVDNWLENITYQMCSMSYDEQAIKLAGPIALLKYQCTRVAHNISDDACQIFGGRGITKTGMGRLVESFQRTYKFGAILGGSEEIMADLGIKMAMKQFPKHARL</sequence>
<dbReference type="InterPro" id="IPR001199">
    <property type="entry name" value="Cyt_B5-like_heme/steroid-bd"/>
</dbReference>
<accession>A0ABR3BGN3</accession>
<feature type="signal peptide" evidence="6">
    <location>
        <begin position="1"/>
        <end position="30"/>
    </location>
</feature>
<evidence type="ECO:0000256" key="3">
    <source>
        <dbReference type="ARBA" id="ARBA00022630"/>
    </source>
</evidence>
<evidence type="ECO:0000256" key="6">
    <source>
        <dbReference type="SAM" id="SignalP"/>
    </source>
</evidence>
<dbReference type="InterPro" id="IPR046373">
    <property type="entry name" value="Acyl-CoA_Oxase/DH_mid-dom_sf"/>
</dbReference>
<dbReference type="PANTHER" id="PTHR48083:SF28">
    <property type="entry name" value="ACYL-COA DEHYDROGENASE FAMILY PROTEIN (AFU_ORTHOLOGUE AFUA_6G10880)-RELATED"/>
    <property type="match status" value="1"/>
</dbReference>
<dbReference type="SUPFAM" id="SSF55856">
    <property type="entry name" value="Cytochrome b5-like heme/steroid binding domain"/>
    <property type="match status" value="1"/>
</dbReference>
<dbReference type="SMART" id="SM01117">
    <property type="entry name" value="Cyt-b5"/>
    <property type="match status" value="1"/>
</dbReference>
<evidence type="ECO:0000256" key="2">
    <source>
        <dbReference type="ARBA" id="ARBA00009347"/>
    </source>
</evidence>
<keyword evidence="6" id="KW-0732">Signal</keyword>
<name>A0ABR3BGN3_PHYBL</name>
<dbReference type="Proteomes" id="UP001448207">
    <property type="component" value="Unassembled WGS sequence"/>
</dbReference>
<evidence type="ECO:0000256" key="4">
    <source>
        <dbReference type="ARBA" id="ARBA00022827"/>
    </source>
</evidence>
<dbReference type="InterPro" id="IPR009075">
    <property type="entry name" value="AcylCo_DH/oxidase_C"/>
</dbReference>
<feature type="domain" description="Cytochrome b5 heme-binding" evidence="7">
    <location>
        <begin position="32"/>
        <end position="108"/>
    </location>
</feature>
<dbReference type="InterPro" id="IPR037069">
    <property type="entry name" value="AcylCoA_DH/ox_N_sf"/>
</dbReference>
<dbReference type="Gene3D" id="1.10.540.10">
    <property type="entry name" value="Acyl-CoA dehydrogenase/oxidase, N-terminal domain"/>
    <property type="match status" value="1"/>
</dbReference>
<evidence type="ECO:0000259" key="7">
    <source>
        <dbReference type="PROSITE" id="PS50255"/>
    </source>
</evidence>
<feature type="chain" id="PRO_5045713123" evidence="6">
    <location>
        <begin position="31"/>
        <end position="539"/>
    </location>
</feature>
<dbReference type="Gene3D" id="3.10.120.10">
    <property type="entry name" value="Cytochrome b5-like heme/steroid binding domain"/>
    <property type="match status" value="1"/>
</dbReference>
<dbReference type="Pfam" id="PF00173">
    <property type="entry name" value="Cyt-b5"/>
    <property type="match status" value="1"/>
</dbReference>
<keyword evidence="3" id="KW-0285">Flavoprotein</keyword>
<gene>
    <name evidence="8" type="ORF">J3Q64DRAFT_1710947</name>
</gene>
<dbReference type="SUPFAM" id="SSF56645">
    <property type="entry name" value="Acyl-CoA dehydrogenase NM domain-like"/>
    <property type="match status" value="1"/>
</dbReference>
<comment type="caution">
    <text evidence="8">The sequence shown here is derived from an EMBL/GenBank/DDBJ whole genome shotgun (WGS) entry which is preliminary data.</text>
</comment>
<evidence type="ECO:0000256" key="1">
    <source>
        <dbReference type="ARBA" id="ARBA00001974"/>
    </source>
</evidence>
<proteinExistence type="inferred from homology"/>
<dbReference type="InterPro" id="IPR009100">
    <property type="entry name" value="AcylCoA_DH/oxidase_NM_dom_sf"/>
</dbReference>
<dbReference type="SUPFAM" id="SSF47203">
    <property type="entry name" value="Acyl-CoA dehydrogenase C-terminal domain-like"/>
    <property type="match status" value="1"/>
</dbReference>
<comment type="cofactor">
    <cofactor evidence="1">
        <name>FAD</name>
        <dbReference type="ChEBI" id="CHEBI:57692"/>
    </cofactor>
</comment>
<dbReference type="InterPro" id="IPR006091">
    <property type="entry name" value="Acyl-CoA_Oxase/DH_mid-dom"/>
</dbReference>
<dbReference type="Gene3D" id="2.40.110.10">
    <property type="entry name" value="Butyryl-CoA Dehydrogenase, subunit A, domain 2"/>
    <property type="match status" value="1"/>
</dbReference>